<sequence>MNDIKHVSFDVWKTLIDPSPDFGAARRQLLIDTFDLPPKQVETAYRWVKDSSDGDAEAAGIGYTSAQVYEKLMEALGLPADDWWALRSKIEALFAKHPPIVRPGVTETLQALQTAGYGLSISSNTNFIAGACLREVVLDHLGIEWSFALFSDQMAVAKPNPLMWHAVKSLAALHSNAEPHQVLHVGDNLICDGRCVDHGLQFHPINQPADFPALTGVLLNAQAA</sequence>
<dbReference type="InterPro" id="IPR023214">
    <property type="entry name" value="HAD_sf"/>
</dbReference>
<dbReference type="GO" id="GO:0016787">
    <property type="term" value="F:hydrolase activity"/>
    <property type="evidence" value="ECO:0007669"/>
    <property type="project" value="UniProtKB-KW"/>
</dbReference>
<reference evidence="2 3" key="1">
    <citation type="journal article" date="2012" name="BMC Genomics">
        <title>The Caulobacter crescentus phage phiCbK: genomics of a canonical phage.</title>
        <authorList>
            <person name="Gill J.J."/>
            <person name="Berry J.D."/>
            <person name="Russell W.K."/>
            <person name="Lessor L."/>
            <person name="Escobar Garcia D.A."/>
            <person name="Hernandez D."/>
            <person name="Kane A."/>
            <person name="Keene J."/>
            <person name="Maddox M."/>
            <person name="Martin R."/>
            <person name="Mohan S."/>
            <person name="Thorn A.M."/>
            <person name="Russell D.H."/>
            <person name="Young R."/>
        </authorList>
    </citation>
    <scope>NUCLEOTIDE SEQUENCE [LARGE SCALE GENOMIC DNA]</scope>
</reference>
<keyword evidence="3" id="KW-1185">Reference proteome</keyword>
<accession>K4JW67</accession>
<keyword evidence="1 2" id="KW-0378">Hydrolase</keyword>
<dbReference type="RefSeq" id="YP_006988502.1">
    <property type="nucleotide sequence ID" value="NC_019406.1"/>
</dbReference>
<dbReference type="SUPFAM" id="SSF56784">
    <property type="entry name" value="HAD-like"/>
    <property type="match status" value="1"/>
</dbReference>
<dbReference type="Proteomes" id="UP000000463">
    <property type="component" value="Segment"/>
</dbReference>
<proteinExistence type="predicted"/>
<gene>
    <name evidence="2" type="ORF">CcrColossus_gp268</name>
</gene>
<dbReference type="Pfam" id="PF00702">
    <property type="entry name" value="Hydrolase"/>
    <property type="match status" value="1"/>
</dbReference>
<evidence type="ECO:0000313" key="3">
    <source>
        <dbReference type="Proteomes" id="UP000000463"/>
    </source>
</evidence>
<evidence type="ECO:0000256" key="1">
    <source>
        <dbReference type="ARBA" id="ARBA00022801"/>
    </source>
</evidence>
<dbReference type="InterPro" id="IPR036412">
    <property type="entry name" value="HAD-like_sf"/>
</dbReference>
<name>K4JW67_9CAUD</name>
<dbReference type="Gene3D" id="3.40.50.1000">
    <property type="entry name" value="HAD superfamily/HAD-like"/>
    <property type="match status" value="1"/>
</dbReference>
<protein>
    <submittedName>
        <fullName evidence="2">Putative dehalogenase hydrolase-like protein</fullName>
    </submittedName>
</protein>
<dbReference type="InterPro" id="IPR051540">
    <property type="entry name" value="S-2-haloacid_dehalogenase"/>
</dbReference>
<dbReference type="KEGG" id="vg:13995196"/>
<dbReference type="OrthoDB" id="25946at10239"/>
<evidence type="ECO:0000313" key="2">
    <source>
        <dbReference type="EMBL" id="AFU88138.1"/>
    </source>
</evidence>
<dbReference type="PANTHER" id="PTHR43316">
    <property type="entry name" value="HYDROLASE, HALOACID DELAHOGENASE-RELATED"/>
    <property type="match status" value="1"/>
</dbReference>
<dbReference type="EMBL" id="JX100810">
    <property type="protein sequence ID" value="AFU88138.1"/>
    <property type="molecule type" value="Genomic_DNA"/>
</dbReference>
<dbReference type="PANTHER" id="PTHR43316:SF8">
    <property type="entry name" value="HAD FAMILY HYDROLASE"/>
    <property type="match status" value="1"/>
</dbReference>
<dbReference type="Gene3D" id="1.10.150.400">
    <property type="match status" value="1"/>
</dbReference>
<dbReference type="PRINTS" id="PR00413">
    <property type="entry name" value="HADHALOGNASE"/>
</dbReference>
<organism evidence="2 3">
    <name type="scientific">Caulobacter phage CcrColossus</name>
    <dbReference type="NCBI Taxonomy" id="1211640"/>
    <lineage>
        <taxon>Viruses</taxon>
        <taxon>Duplodnaviria</taxon>
        <taxon>Heunggongvirae</taxon>
        <taxon>Uroviricota</taxon>
        <taxon>Caudoviricetes</taxon>
        <taxon>Jeanschmidtviridae</taxon>
        <taxon>Colossusvirus</taxon>
        <taxon>Colossusvirus colossus</taxon>
    </lineage>
</organism>
<dbReference type="InterPro" id="IPR006439">
    <property type="entry name" value="HAD-SF_hydro_IA"/>
</dbReference>
<dbReference type="GeneID" id="13995196"/>